<evidence type="ECO:0000256" key="12">
    <source>
        <dbReference type="ARBA" id="ARBA00022927"/>
    </source>
</evidence>
<keyword evidence="6" id="KW-0963">Cytoplasm</keyword>
<keyword evidence="13" id="KW-0472">Membrane</keyword>
<keyword evidence="15" id="KW-0449">Lipoprotein</keyword>
<comment type="subcellular location">
    <subcellularLocation>
        <location evidence="2">Cell membrane</location>
    </subcellularLocation>
    <subcellularLocation>
        <location evidence="3">Cytoplasm</location>
    </subcellularLocation>
    <subcellularLocation>
        <location evidence="1">Nucleus</location>
    </subcellularLocation>
</comment>
<protein>
    <submittedName>
        <fullName evidence="18">Calcineurin B ous protein 1</fullName>
    </submittedName>
</protein>
<evidence type="ECO:0000256" key="16">
    <source>
        <dbReference type="ARBA" id="ARBA00038164"/>
    </source>
</evidence>
<dbReference type="GO" id="GO:0005634">
    <property type="term" value="C:nucleus"/>
    <property type="evidence" value="ECO:0007669"/>
    <property type="project" value="UniProtKB-SubCell"/>
</dbReference>
<dbReference type="Gene3D" id="1.10.238.10">
    <property type="entry name" value="EF-hand"/>
    <property type="match status" value="1"/>
</dbReference>
<keyword evidence="5" id="KW-1003">Cell membrane</keyword>
<accession>A0A0C2N5Q4</accession>
<evidence type="ECO:0000313" key="18">
    <source>
        <dbReference type="EMBL" id="KII71620.1"/>
    </source>
</evidence>
<dbReference type="InterPro" id="IPR018247">
    <property type="entry name" value="EF_Hand_1_Ca_BS"/>
</dbReference>
<evidence type="ECO:0000256" key="2">
    <source>
        <dbReference type="ARBA" id="ARBA00004236"/>
    </source>
</evidence>
<reference evidence="18 19" key="1">
    <citation type="journal article" date="2014" name="Genome Biol. Evol.">
        <title>The genome of the myxosporean Thelohanellus kitauei shows adaptations to nutrient acquisition within its fish host.</title>
        <authorList>
            <person name="Yang Y."/>
            <person name="Xiong J."/>
            <person name="Zhou Z."/>
            <person name="Huo F."/>
            <person name="Miao W."/>
            <person name="Ran C."/>
            <person name="Liu Y."/>
            <person name="Zhang J."/>
            <person name="Feng J."/>
            <person name="Wang M."/>
            <person name="Wang M."/>
            <person name="Wang L."/>
            <person name="Yao B."/>
        </authorList>
    </citation>
    <scope>NUCLEOTIDE SEQUENCE [LARGE SCALE GENOMIC DNA]</scope>
    <source>
        <strain evidence="18">Wuqing</strain>
    </source>
</reference>
<feature type="domain" description="EF-hand" evidence="17">
    <location>
        <begin position="115"/>
        <end position="150"/>
    </location>
</feature>
<keyword evidence="4" id="KW-0813">Transport</keyword>
<keyword evidence="14" id="KW-0539">Nucleus</keyword>
<dbReference type="AlphaFoldDB" id="A0A0C2N5Q4"/>
<keyword evidence="12" id="KW-0653">Protein transport</keyword>
<dbReference type="GO" id="GO:0005737">
    <property type="term" value="C:cytoplasm"/>
    <property type="evidence" value="ECO:0007669"/>
    <property type="project" value="UniProtKB-SubCell"/>
</dbReference>
<dbReference type="InterPro" id="IPR051875">
    <property type="entry name" value="Calcineurin_B_homologous"/>
</dbReference>
<evidence type="ECO:0000256" key="15">
    <source>
        <dbReference type="ARBA" id="ARBA00023288"/>
    </source>
</evidence>
<dbReference type="Pfam" id="PF13499">
    <property type="entry name" value="EF-hand_7"/>
    <property type="match status" value="1"/>
</dbReference>
<evidence type="ECO:0000256" key="4">
    <source>
        <dbReference type="ARBA" id="ARBA00022448"/>
    </source>
</evidence>
<keyword evidence="11" id="KW-0106">Calcium</keyword>
<feature type="domain" description="EF-hand" evidence="17">
    <location>
        <begin position="156"/>
        <end position="191"/>
    </location>
</feature>
<dbReference type="PROSITE" id="PS50222">
    <property type="entry name" value="EF_HAND_2"/>
    <property type="match status" value="3"/>
</dbReference>
<evidence type="ECO:0000256" key="1">
    <source>
        <dbReference type="ARBA" id="ARBA00004123"/>
    </source>
</evidence>
<dbReference type="InterPro" id="IPR002048">
    <property type="entry name" value="EF_hand_dom"/>
</dbReference>
<dbReference type="CDD" id="cd00051">
    <property type="entry name" value="EFh"/>
    <property type="match status" value="1"/>
</dbReference>
<keyword evidence="7" id="KW-0597">Phosphoprotein</keyword>
<keyword evidence="19" id="KW-1185">Reference proteome</keyword>
<keyword evidence="9" id="KW-0479">Metal-binding</keyword>
<feature type="domain" description="EF-hand" evidence="17">
    <location>
        <begin position="33"/>
        <end position="68"/>
    </location>
</feature>
<dbReference type="Proteomes" id="UP000031668">
    <property type="component" value="Unassembled WGS sequence"/>
</dbReference>
<dbReference type="GO" id="GO:0005886">
    <property type="term" value="C:plasma membrane"/>
    <property type="evidence" value="ECO:0007669"/>
    <property type="project" value="UniProtKB-SubCell"/>
</dbReference>
<name>A0A0C2N5Q4_THEKT</name>
<evidence type="ECO:0000256" key="7">
    <source>
        <dbReference type="ARBA" id="ARBA00022553"/>
    </source>
</evidence>
<evidence type="ECO:0000313" key="19">
    <source>
        <dbReference type="Proteomes" id="UP000031668"/>
    </source>
</evidence>
<dbReference type="EMBL" id="JWZT01001699">
    <property type="protein sequence ID" value="KII71620.1"/>
    <property type="molecule type" value="Genomic_DNA"/>
</dbReference>
<evidence type="ECO:0000256" key="14">
    <source>
        <dbReference type="ARBA" id="ARBA00023242"/>
    </source>
</evidence>
<dbReference type="GO" id="GO:0015031">
    <property type="term" value="P:protein transport"/>
    <property type="evidence" value="ECO:0007669"/>
    <property type="project" value="UniProtKB-KW"/>
</dbReference>
<evidence type="ECO:0000256" key="6">
    <source>
        <dbReference type="ARBA" id="ARBA00022490"/>
    </source>
</evidence>
<sequence length="200" mass="23056">MGLTTSIELTDQDLKELQTVTGCKAFSRSVSFHQIKRLYSRFSTLDKKHQGYLTREDFLRIPELAINPLCERIVDMFFSEAQNNRDEVPGVNFKTFATTLAVFKPMSRRNPIRNTKESKIKFIFDIYDTSNHGYITRDDLYNILRMLVGESLQQESLGTVVDHVYNDADINHDGKISLSEFAKLMENSGIEEKLSITFLK</sequence>
<keyword evidence="10" id="KW-0677">Repeat</keyword>
<evidence type="ECO:0000256" key="8">
    <source>
        <dbReference type="ARBA" id="ARBA00022707"/>
    </source>
</evidence>
<evidence type="ECO:0000256" key="9">
    <source>
        <dbReference type="ARBA" id="ARBA00022723"/>
    </source>
</evidence>
<evidence type="ECO:0000256" key="5">
    <source>
        <dbReference type="ARBA" id="ARBA00022475"/>
    </source>
</evidence>
<dbReference type="SUPFAM" id="SSF47473">
    <property type="entry name" value="EF-hand"/>
    <property type="match status" value="1"/>
</dbReference>
<gene>
    <name evidence="18" type="ORF">RF11_15456</name>
</gene>
<comment type="similarity">
    <text evidence="16">Belongs to the calcineurin regulatory subunit family. CHP subfamily.</text>
</comment>
<keyword evidence="8" id="KW-0519">Myristate</keyword>
<dbReference type="PROSITE" id="PS00018">
    <property type="entry name" value="EF_HAND_1"/>
    <property type="match status" value="1"/>
</dbReference>
<evidence type="ECO:0000256" key="13">
    <source>
        <dbReference type="ARBA" id="ARBA00023136"/>
    </source>
</evidence>
<evidence type="ECO:0000259" key="17">
    <source>
        <dbReference type="PROSITE" id="PS50222"/>
    </source>
</evidence>
<proteinExistence type="inferred from homology"/>
<organism evidence="18 19">
    <name type="scientific">Thelohanellus kitauei</name>
    <name type="common">Myxosporean</name>
    <dbReference type="NCBI Taxonomy" id="669202"/>
    <lineage>
        <taxon>Eukaryota</taxon>
        <taxon>Metazoa</taxon>
        <taxon>Cnidaria</taxon>
        <taxon>Myxozoa</taxon>
        <taxon>Myxosporea</taxon>
        <taxon>Bivalvulida</taxon>
        <taxon>Platysporina</taxon>
        <taxon>Myxobolidae</taxon>
        <taxon>Thelohanellus</taxon>
    </lineage>
</organism>
<evidence type="ECO:0000256" key="3">
    <source>
        <dbReference type="ARBA" id="ARBA00004496"/>
    </source>
</evidence>
<dbReference type="InterPro" id="IPR011992">
    <property type="entry name" value="EF-hand-dom_pair"/>
</dbReference>
<evidence type="ECO:0000256" key="10">
    <source>
        <dbReference type="ARBA" id="ARBA00022737"/>
    </source>
</evidence>
<dbReference type="OMA" id="LKFAFRM"/>
<dbReference type="PANTHER" id="PTHR46002">
    <property type="entry name" value="EG:114D9.1 PROTEIN-RELATED"/>
    <property type="match status" value="1"/>
</dbReference>
<evidence type="ECO:0000256" key="11">
    <source>
        <dbReference type="ARBA" id="ARBA00022837"/>
    </source>
</evidence>
<comment type="caution">
    <text evidence="18">The sequence shown here is derived from an EMBL/GenBank/DDBJ whole genome shotgun (WGS) entry which is preliminary data.</text>
</comment>
<dbReference type="SMART" id="SM00054">
    <property type="entry name" value="EFh"/>
    <property type="match status" value="2"/>
</dbReference>
<dbReference type="OrthoDB" id="191686at2759"/>
<dbReference type="GO" id="GO:0005509">
    <property type="term" value="F:calcium ion binding"/>
    <property type="evidence" value="ECO:0007669"/>
    <property type="project" value="InterPro"/>
</dbReference>